<sequence>MMDDGELDYSNQELFLSPNMDDLPSSCSYGFLDELLKDTPHACTHTHTCNPPGPDNPHTHVCFHAHTKLLSSSEDKVESEDTAESIEKKSKKRPLGNREAVRKYREKKKAKAASLEDEVKRLRALNQQLLKRLQGQAALEAEVARLKCLLVDIRGRIEGEIGSFPYQKSANNVNLTNFPGSLVMNPCNIRCDDQVYCQHPGLDGKGGEGEALKGQGFNSCEFENLQCMEYQNSGMRDLPGCSIGNEEMNGNSSSANKRKGQALVVFCLPCNYKAFIPVIHLIHIVCYMEKQSQTGESRIDRAANEPNLDFVTDCGVFILLGGACEATNLNLLLAMTETGTARDGEVHLSKFKLFGTLVLLCNKGKEDSVLNSYSSRNNGVLQPNPAATTWLRTDQLILGWINSSLSDGPLSQVINSESCHDA</sequence>
<comment type="caution">
    <text evidence="4">The sequence shown here is derived from an EMBL/GenBank/DDBJ whole genome shotgun (WGS) entry which is preliminary data.</text>
</comment>
<dbReference type="Pfam" id="PF07716">
    <property type="entry name" value="bZIP_2"/>
    <property type="match status" value="1"/>
</dbReference>
<dbReference type="GO" id="GO:0000978">
    <property type="term" value="F:RNA polymerase II cis-regulatory region sequence-specific DNA binding"/>
    <property type="evidence" value="ECO:0007669"/>
    <property type="project" value="TreeGrafter"/>
</dbReference>
<dbReference type="Proteomes" id="UP000886885">
    <property type="component" value="Chromosome 9A"/>
</dbReference>
<dbReference type="PANTHER" id="PTHR23334:SF49">
    <property type="entry name" value="BASIC LEUCINE ZIPPER 23"/>
    <property type="match status" value="1"/>
</dbReference>
<accession>A0A8X7Z8T0</accession>
<feature type="coiled-coil region" evidence="1">
    <location>
        <begin position="98"/>
        <end position="132"/>
    </location>
</feature>
<gene>
    <name evidence="4" type="ORF">POTOM_033520</name>
</gene>
<dbReference type="InterPro" id="IPR031106">
    <property type="entry name" value="C/EBP"/>
</dbReference>
<dbReference type="OrthoDB" id="1905076at2759"/>
<keyword evidence="1" id="KW-0175">Coiled coil</keyword>
<dbReference type="EMBL" id="JAAWWB010000017">
    <property type="protein sequence ID" value="KAG6762992.1"/>
    <property type="molecule type" value="Genomic_DNA"/>
</dbReference>
<dbReference type="AlphaFoldDB" id="A0A8X7Z8T0"/>
<feature type="domain" description="BZIP" evidence="3">
    <location>
        <begin position="87"/>
        <end position="134"/>
    </location>
</feature>
<dbReference type="SMART" id="SM00338">
    <property type="entry name" value="BRLZ"/>
    <property type="match status" value="1"/>
</dbReference>
<evidence type="ECO:0000313" key="5">
    <source>
        <dbReference type="Proteomes" id="UP000886885"/>
    </source>
</evidence>
<keyword evidence="5" id="KW-1185">Reference proteome</keyword>
<proteinExistence type="predicted"/>
<dbReference type="GO" id="GO:0006351">
    <property type="term" value="P:DNA-templated transcription"/>
    <property type="evidence" value="ECO:0007669"/>
    <property type="project" value="InterPro"/>
</dbReference>
<name>A0A8X7Z8T0_POPTO</name>
<evidence type="ECO:0000256" key="1">
    <source>
        <dbReference type="SAM" id="Coils"/>
    </source>
</evidence>
<reference evidence="4" key="1">
    <citation type="journal article" date="2020" name="bioRxiv">
        <title>Hybrid origin of Populus tomentosa Carr. identified through genome sequencing and phylogenomic analysis.</title>
        <authorList>
            <person name="An X."/>
            <person name="Gao K."/>
            <person name="Chen Z."/>
            <person name="Li J."/>
            <person name="Yang X."/>
            <person name="Yang X."/>
            <person name="Zhou J."/>
            <person name="Guo T."/>
            <person name="Zhao T."/>
            <person name="Huang S."/>
            <person name="Miao D."/>
            <person name="Khan W.U."/>
            <person name="Rao P."/>
            <person name="Ye M."/>
            <person name="Lei B."/>
            <person name="Liao W."/>
            <person name="Wang J."/>
            <person name="Ji L."/>
            <person name="Li Y."/>
            <person name="Guo B."/>
            <person name="Mustafa N.S."/>
            <person name="Li S."/>
            <person name="Yun Q."/>
            <person name="Keller S.R."/>
            <person name="Mao J."/>
            <person name="Zhang R."/>
            <person name="Strauss S.H."/>
        </authorList>
    </citation>
    <scope>NUCLEOTIDE SEQUENCE</scope>
    <source>
        <strain evidence="4">GM15</strain>
        <tissue evidence="4">Leaf</tissue>
    </source>
</reference>
<dbReference type="GO" id="GO:0000981">
    <property type="term" value="F:DNA-binding transcription factor activity, RNA polymerase II-specific"/>
    <property type="evidence" value="ECO:0007669"/>
    <property type="project" value="TreeGrafter"/>
</dbReference>
<evidence type="ECO:0000313" key="4">
    <source>
        <dbReference type="EMBL" id="KAG6762992.1"/>
    </source>
</evidence>
<organism evidence="4 5">
    <name type="scientific">Populus tomentosa</name>
    <name type="common">Chinese white poplar</name>
    <dbReference type="NCBI Taxonomy" id="118781"/>
    <lineage>
        <taxon>Eukaryota</taxon>
        <taxon>Viridiplantae</taxon>
        <taxon>Streptophyta</taxon>
        <taxon>Embryophyta</taxon>
        <taxon>Tracheophyta</taxon>
        <taxon>Spermatophyta</taxon>
        <taxon>Magnoliopsida</taxon>
        <taxon>eudicotyledons</taxon>
        <taxon>Gunneridae</taxon>
        <taxon>Pentapetalae</taxon>
        <taxon>rosids</taxon>
        <taxon>fabids</taxon>
        <taxon>Malpighiales</taxon>
        <taxon>Salicaceae</taxon>
        <taxon>Saliceae</taxon>
        <taxon>Populus</taxon>
    </lineage>
</organism>
<dbReference type="PROSITE" id="PS50217">
    <property type="entry name" value="BZIP"/>
    <property type="match status" value="1"/>
</dbReference>
<dbReference type="CDD" id="cd14686">
    <property type="entry name" value="bZIP"/>
    <property type="match status" value="1"/>
</dbReference>
<dbReference type="InterPro" id="IPR004827">
    <property type="entry name" value="bZIP"/>
</dbReference>
<dbReference type="PANTHER" id="PTHR23334">
    <property type="entry name" value="CCAAT/ENHANCER BINDING PROTEIN"/>
    <property type="match status" value="1"/>
</dbReference>
<evidence type="ECO:0000259" key="3">
    <source>
        <dbReference type="PROSITE" id="PS50217"/>
    </source>
</evidence>
<protein>
    <recommendedName>
        <fullName evidence="3">BZIP domain-containing protein</fullName>
    </recommendedName>
</protein>
<evidence type="ECO:0000256" key="2">
    <source>
        <dbReference type="SAM" id="MobiDB-lite"/>
    </source>
</evidence>
<feature type="region of interest" description="Disordered" evidence="2">
    <location>
        <begin position="73"/>
        <end position="97"/>
    </location>
</feature>